<evidence type="ECO:0000256" key="3">
    <source>
        <dbReference type="SAM" id="MobiDB-lite"/>
    </source>
</evidence>
<protein>
    <recommendedName>
        <fullName evidence="6">COX assembly mitochondrial protein</fullName>
    </recommendedName>
</protein>
<comment type="caution">
    <text evidence="4">The sequence shown here is derived from an EMBL/GenBank/DDBJ whole genome shotgun (WGS) entry which is preliminary data.</text>
</comment>
<evidence type="ECO:0000313" key="5">
    <source>
        <dbReference type="Proteomes" id="UP001303046"/>
    </source>
</evidence>
<evidence type="ECO:0008006" key="6">
    <source>
        <dbReference type="Google" id="ProtNLM"/>
    </source>
</evidence>
<accession>A0ABR1CS06</accession>
<dbReference type="EMBL" id="JAVFWL010000003">
    <property type="protein sequence ID" value="KAK6741133.1"/>
    <property type="molecule type" value="Genomic_DNA"/>
</dbReference>
<organism evidence="4 5">
    <name type="scientific">Necator americanus</name>
    <name type="common">Human hookworm</name>
    <dbReference type="NCBI Taxonomy" id="51031"/>
    <lineage>
        <taxon>Eukaryota</taxon>
        <taxon>Metazoa</taxon>
        <taxon>Ecdysozoa</taxon>
        <taxon>Nematoda</taxon>
        <taxon>Chromadorea</taxon>
        <taxon>Rhabditida</taxon>
        <taxon>Rhabditina</taxon>
        <taxon>Rhabditomorpha</taxon>
        <taxon>Strongyloidea</taxon>
        <taxon>Ancylostomatidae</taxon>
        <taxon>Bunostominae</taxon>
        <taxon>Necator</taxon>
    </lineage>
</organism>
<gene>
    <name evidence="4" type="primary">Necator_chrIII.g9926</name>
    <name evidence="4" type="ORF">RB195_009161</name>
</gene>
<feature type="compositionally biased region" description="Low complexity" evidence="3">
    <location>
        <begin position="161"/>
        <end position="184"/>
    </location>
</feature>
<sequence length="297" mass="34285">MLPDLSPHLHTRECNFLIELLKRCNEEKTIGKLFGQCSYWDEAVWQCTKKERIWRRDNNPRYSKRIVELRNLPEEYWTPVLKKLKDDGELSLIPLMFVIYVSGLFAERSQISQFLGMLPLKEKSFEDAALGDRLEDSLGIHCQLPSTRHHPYRTRRLSGGSTCSSDCSQPSPSSVSSLPDSPHPAIRTSRDIQIFERLRRFVPSISSERNAFRMLVDYVSQVMELEQRVDEPDEKVEIKPQLSAGMPQYRCSYMYHLPPSATYNNEVFPDDLAGVDVSAFKHLICSQPVRIDASLFQ</sequence>
<evidence type="ECO:0000256" key="2">
    <source>
        <dbReference type="ARBA" id="ARBA00023157"/>
    </source>
</evidence>
<proteinExistence type="inferred from homology"/>
<dbReference type="PROSITE" id="PS51808">
    <property type="entry name" value="CHCH"/>
    <property type="match status" value="1"/>
</dbReference>
<evidence type="ECO:0000313" key="4">
    <source>
        <dbReference type="EMBL" id="KAK6741133.1"/>
    </source>
</evidence>
<feature type="region of interest" description="Disordered" evidence="3">
    <location>
        <begin position="151"/>
        <end position="185"/>
    </location>
</feature>
<reference evidence="4 5" key="1">
    <citation type="submission" date="2023-08" db="EMBL/GenBank/DDBJ databases">
        <title>A Necator americanus chromosomal reference genome.</title>
        <authorList>
            <person name="Ilik V."/>
            <person name="Petrzelkova K.J."/>
            <person name="Pardy F."/>
            <person name="Fuh T."/>
            <person name="Niatou-Singa F.S."/>
            <person name="Gouil Q."/>
            <person name="Baker L."/>
            <person name="Ritchie M.E."/>
            <person name="Jex A.R."/>
            <person name="Gazzola D."/>
            <person name="Li H."/>
            <person name="Toshio Fujiwara R."/>
            <person name="Zhan B."/>
            <person name="Aroian R.V."/>
            <person name="Pafco B."/>
            <person name="Schwarz E.M."/>
        </authorList>
    </citation>
    <scope>NUCLEOTIDE SEQUENCE [LARGE SCALE GENOMIC DNA]</scope>
    <source>
        <strain evidence="4 5">Aroian</strain>
        <tissue evidence="4">Whole animal</tissue>
    </source>
</reference>
<dbReference type="Proteomes" id="UP001303046">
    <property type="component" value="Unassembled WGS sequence"/>
</dbReference>
<name>A0ABR1CS06_NECAM</name>
<comment type="similarity">
    <text evidence="1">Belongs to the CMC family.</text>
</comment>
<dbReference type="Pfam" id="PF08583">
    <property type="entry name" value="Cmc1"/>
    <property type="match status" value="1"/>
</dbReference>
<keyword evidence="5" id="KW-1185">Reference proteome</keyword>
<dbReference type="InterPro" id="IPR013892">
    <property type="entry name" value="Cyt_c_biogenesis_Cmc1-like"/>
</dbReference>
<keyword evidence="2" id="KW-1015">Disulfide bond</keyword>
<evidence type="ECO:0000256" key="1">
    <source>
        <dbReference type="ARBA" id="ARBA00007347"/>
    </source>
</evidence>